<name>A0A917TWJ7_9ACTN</name>
<reference evidence="2" key="1">
    <citation type="journal article" date="2014" name="Int. J. Syst. Evol. Microbiol.">
        <title>Complete genome sequence of Corynebacterium casei LMG S-19264T (=DSM 44701T), isolated from a smear-ripened cheese.</title>
        <authorList>
            <consortium name="US DOE Joint Genome Institute (JGI-PGF)"/>
            <person name="Walter F."/>
            <person name="Albersmeier A."/>
            <person name="Kalinowski J."/>
            <person name="Ruckert C."/>
        </authorList>
    </citation>
    <scope>NUCLEOTIDE SEQUENCE</scope>
    <source>
        <strain evidence="2">JCM 19831</strain>
    </source>
</reference>
<gene>
    <name evidence="2" type="ORF">GCM10007977_047130</name>
</gene>
<dbReference type="AlphaFoldDB" id="A0A917TWJ7"/>
<dbReference type="EMBL" id="BMPI01000023">
    <property type="protein sequence ID" value="GGM40323.1"/>
    <property type="molecule type" value="Genomic_DNA"/>
</dbReference>
<proteinExistence type="predicted"/>
<feature type="region of interest" description="Disordered" evidence="1">
    <location>
        <begin position="1"/>
        <end position="24"/>
    </location>
</feature>
<evidence type="ECO:0000313" key="3">
    <source>
        <dbReference type="Proteomes" id="UP000642070"/>
    </source>
</evidence>
<keyword evidence="3" id="KW-1185">Reference proteome</keyword>
<sequence>MSRYHDSVLGRPLRPSARELHAPPATLAGMRRTLTGVALAALLIAPAAAAPAQHRRAVAENQETEGPREPPVRGFAADRRIIVYSTTS</sequence>
<organism evidence="2 3">
    <name type="scientific">Dactylosporangium sucinum</name>
    <dbReference type="NCBI Taxonomy" id="1424081"/>
    <lineage>
        <taxon>Bacteria</taxon>
        <taxon>Bacillati</taxon>
        <taxon>Actinomycetota</taxon>
        <taxon>Actinomycetes</taxon>
        <taxon>Micromonosporales</taxon>
        <taxon>Micromonosporaceae</taxon>
        <taxon>Dactylosporangium</taxon>
    </lineage>
</organism>
<accession>A0A917TWJ7</accession>
<reference evidence="2" key="2">
    <citation type="submission" date="2020-09" db="EMBL/GenBank/DDBJ databases">
        <authorList>
            <person name="Sun Q."/>
            <person name="Ohkuma M."/>
        </authorList>
    </citation>
    <scope>NUCLEOTIDE SEQUENCE</scope>
    <source>
        <strain evidence="2">JCM 19831</strain>
    </source>
</reference>
<evidence type="ECO:0000313" key="2">
    <source>
        <dbReference type="EMBL" id="GGM40323.1"/>
    </source>
</evidence>
<feature type="region of interest" description="Disordered" evidence="1">
    <location>
        <begin position="48"/>
        <end position="73"/>
    </location>
</feature>
<dbReference type="Proteomes" id="UP000642070">
    <property type="component" value="Unassembled WGS sequence"/>
</dbReference>
<comment type="caution">
    <text evidence="2">The sequence shown here is derived from an EMBL/GenBank/DDBJ whole genome shotgun (WGS) entry which is preliminary data.</text>
</comment>
<evidence type="ECO:0000256" key="1">
    <source>
        <dbReference type="SAM" id="MobiDB-lite"/>
    </source>
</evidence>
<protein>
    <submittedName>
        <fullName evidence="2">Uncharacterized protein</fullName>
    </submittedName>
</protein>